<reference evidence="2" key="2">
    <citation type="journal article" date="2017" name="Nat. Plants">
        <title>The Aegilops tauschii genome reveals multiple impacts of transposons.</title>
        <authorList>
            <person name="Zhao G."/>
            <person name="Zou C."/>
            <person name="Li K."/>
            <person name="Wang K."/>
            <person name="Li T."/>
            <person name="Gao L."/>
            <person name="Zhang X."/>
            <person name="Wang H."/>
            <person name="Yang Z."/>
            <person name="Liu X."/>
            <person name="Jiang W."/>
            <person name="Mao L."/>
            <person name="Kong X."/>
            <person name="Jiao Y."/>
            <person name="Jia J."/>
        </authorList>
    </citation>
    <scope>NUCLEOTIDE SEQUENCE [LARGE SCALE GENOMIC DNA]</scope>
    <source>
        <strain evidence="2">cv. AL8/78</strain>
    </source>
</reference>
<evidence type="ECO:0000313" key="2">
    <source>
        <dbReference type="Proteomes" id="UP000015105"/>
    </source>
</evidence>
<sequence>MLVFPIDNSMIETIYRLKKEGEKSHPTSSEKVCVGSYYFLIIKPRCTSHCVSEKVISVTHIHSPSSTNAGHRN</sequence>
<keyword evidence="2" id="KW-1185">Reference proteome</keyword>
<name>A0A453JPM7_AEGTS</name>
<dbReference type="AlphaFoldDB" id="A0A453JPM7"/>
<evidence type="ECO:0000313" key="1">
    <source>
        <dbReference type="EnsemblPlants" id="AET5Gv20147900.3"/>
    </source>
</evidence>
<proteinExistence type="predicted"/>
<reference evidence="1" key="4">
    <citation type="submission" date="2019-03" db="UniProtKB">
        <authorList>
            <consortium name="EnsemblPlants"/>
        </authorList>
    </citation>
    <scope>IDENTIFICATION</scope>
</reference>
<reference evidence="2" key="1">
    <citation type="journal article" date="2014" name="Science">
        <title>Ancient hybridizations among the ancestral genomes of bread wheat.</title>
        <authorList>
            <consortium name="International Wheat Genome Sequencing Consortium,"/>
            <person name="Marcussen T."/>
            <person name="Sandve S.R."/>
            <person name="Heier L."/>
            <person name="Spannagl M."/>
            <person name="Pfeifer M."/>
            <person name="Jakobsen K.S."/>
            <person name="Wulff B.B."/>
            <person name="Steuernagel B."/>
            <person name="Mayer K.F."/>
            <person name="Olsen O.A."/>
        </authorList>
    </citation>
    <scope>NUCLEOTIDE SEQUENCE [LARGE SCALE GENOMIC DNA]</scope>
    <source>
        <strain evidence="2">cv. AL8/78</strain>
    </source>
</reference>
<dbReference type="Proteomes" id="UP000015105">
    <property type="component" value="Chromosome 5D"/>
</dbReference>
<organism evidence="1 2">
    <name type="scientific">Aegilops tauschii subsp. strangulata</name>
    <name type="common">Goatgrass</name>
    <dbReference type="NCBI Taxonomy" id="200361"/>
    <lineage>
        <taxon>Eukaryota</taxon>
        <taxon>Viridiplantae</taxon>
        <taxon>Streptophyta</taxon>
        <taxon>Embryophyta</taxon>
        <taxon>Tracheophyta</taxon>
        <taxon>Spermatophyta</taxon>
        <taxon>Magnoliopsida</taxon>
        <taxon>Liliopsida</taxon>
        <taxon>Poales</taxon>
        <taxon>Poaceae</taxon>
        <taxon>BOP clade</taxon>
        <taxon>Pooideae</taxon>
        <taxon>Triticodae</taxon>
        <taxon>Triticeae</taxon>
        <taxon>Triticinae</taxon>
        <taxon>Aegilops</taxon>
    </lineage>
</organism>
<dbReference type="EnsemblPlants" id="AET5Gv20147900.3">
    <property type="protein sequence ID" value="AET5Gv20147900.3"/>
    <property type="gene ID" value="AET5Gv20147900"/>
</dbReference>
<protein>
    <submittedName>
        <fullName evidence="1">Uncharacterized protein</fullName>
    </submittedName>
</protein>
<reference evidence="1" key="5">
    <citation type="journal article" date="2021" name="G3 (Bethesda)">
        <title>Aegilops tauschii genome assembly Aet v5.0 features greater sequence contiguity and improved annotation.</title>
        <authorList>
            <person name="Wang L."/>
            <person name="Zhu T."/>
            <person name="Rodriguez J.C."/>
            <person name="Deal K.R."/>
            <person name="Dubcovsky J."/>
            <person name="McGuire P.E."/>
            <person name="Lux T."/>
            <person name="Spannagl M."/>
            <person name="Mayer K.F.X."/>
            <person name="Baldrich P."/>
            <person name="Meyers B.C."/>
            <person name="Huo N."/>
            <person name="Gu Y.Q."/>
            <person name="Zhou H."/>
            <person name="Devos K.M."/>
            <person name="Bennetzen J.L."/>
            <person name="Unver T."/>
            <person name="Budak H."/>
            <person name="Gulick P.J."/>
            <person name="Galiba G."/>
            <person name="Kalapos B."/>
            <person name="Nelson D.R."/>
            <person name="Li P."/>
            <person name="You F.M."/>
            <person name="Luo M.C."/>
            <person name="Dvorak J."/>
        </authorList>
    </citation>
    <scope>NUCLEOTIDE SEQUENCE [LARGE SCALE GENOMIC DNA]</scope>
    <source>
        <strain evidence="1">cv. AL8/78</strain>
    </source>
</reference>
<reference evidence="1" key="3">
    <citation type="journal article" date="2017" name="Nature">
        <title>Genome sequence of the progenitor of the wheat D genome Aegilops tauschii.</title>
        <authorList>
            <person name="Luo M.C."/>
            <person name="Gu Y.Q."/>
            <person name="Puiu D."/>
            <person name="Wang H."/>
            <person name="Twardziok S.O."/>
            <person name="Deal K.R."/>
            <person name="Huo N."/>
            <person name="Zhu T."/>
            <person name="Wang L."/>
            <person name="Wang Y."/>
            <person name="McGuire P.E."/>
            <person name="Liu S."/>
            <person name="Long H."/>
            <person name="Ramasamy R.K."/>
            <person name="Rodriguez J.C."/>
            <person name="Van S.L."/>
            <person name="Yuan L."/>
            <person name="Wang Z."/>
            <person name="Xia Z."/>
            <person name="Xiao L."/>
            <person name="Anderson O.D."/>
            <person name="Ouyang S."/>
            <person name="Liang Y."/>
            <person name="Zimin A.V."/>
            <person name="Pertea G."/>
            <person name="Qi P."/>
            <person name="Bennetzen J.L."/>
            <person name="Dai X."/>
            <person name="Dawson M.W."/>
            <person name="Muller H.G."/>
            <person name="Kugler K."/>
            <person name="Rivarola-Duarte L."/>
            <person name="Spannagl M."/>
            <person name="Mayer K.F.X."/>
            <person name="Lu F.H."/>
            <person name="Bevan M.W."/>
            <person name="Leroy P."/>
            <person name="Li P."/>
            <person name="You F.M."/>
            <person name="Sun Q."/>
            <person name="Liu Z."/>
            <person name="Lyons E."/>
            <person name="Wicker T."/>
            <person name="Salzberg S.L."/>
            <person name="Devos K.M."/>
            <person name="Dvorak J."/>
        </authorList>
    </citation>
    <scope>NUCLEOTIDE SEQUENCE [LARGE SCALE GENOMIC DNA]</scope>
    <source>
        <strain evidence="1">cv. AL8/78</strain>
    </source>
</reference>
<accession>A0A453JPM7</accession>
<dbReference type="Gramene" id="AET5Gv20147900.3">
    <property type="protein sequence ID" value="AET5Gv20147900.3"/>
    <property type="gene ID" value="AET5Gv20147900"/>
</dbReference>